<proteinExistence type="inferred from homology"/>
<evidence type="ECO:0000256" key="2">
    <source>
        <dbReference type="ARBA" id="ARBA00023239"/>
    </source>
</evidence>
<evidence type="ECO:0000256" key="3">
    <source>
        <dbReference type="RuleBase" id="RU003707"/>
    </source>
</evidence>
<dbReference type="InterPro" id="IPR014748">
    <property type="entry name" value="Enoyl-CoA_hydra_C"/>
</dbReference>
<evidence type="ECO:0000313" key="5">
    <source>
        <dbReference type="Proteomes" id="UP001305606"/>
    </source>
</evidence>
<evidence type="ECO:0000256" key="1">
    <source>
        <dbReference type="ARBA" id="ARBA00005254"/>
    </source>
</evidence>
<dbReference type="Pfam" id="PF00378">
    <property type="entry name" value="ECH_1"/>
    <property type="match status" value="1"/>
</dbReference>
<dbReference type="PANTHER" id="PTHR11941">
    <property type="entry name" value="ENOYL-COA HYDRATASE-RELATED"/>
    <property type="match status" value="1"/>
</dbReference>
<dbReference type="InterPro" id="IPR029045">
    <property type="entry name" value="ClpP/crotonase-like_dom_sf"/>
</dbReference>
<dbReference type="Proteomes" id="UP001305606">
    <property type="component" value="Chromosome"/>
</dbReference>
<organism evidence="4 5">
    <name type="scientific">Streptomyces luomodiensis</name>
    <dbReference type="NCBI Taxonomy" id="3026192"/>
    <lineage>
        <taxon>Bacteria</taxon>
        <taxon>Bacillati</taxon>
        <taxon>Actinomycetota</taxon>
        <taxon>Actinomycetes</taxon>
        <taxon>Kitasatosporales</taxon>
        <taxon>Streptomycetaceae</taxon>
        <taxon>Streptomyces</taxon>
    </lineage>
</organism>
<dbReference type="EMBL" id="CP117522">
    <property type="protein sequence ID" value="WNE94210.1"/>
    <property type="molecule type" value="Genomic_DNA"/>
</dbReference>
<reference evidence="4 5" key="1">
    <citation type="submission" date="2023-02" db="EMBL/GenBank/DDBJ databases">
        <title>Streptomyces sp. SCA4-21 with antifungal activity against Fusarium oxysporum f. sp. cubense, Streptomyces sp. SCA2-17 with antifungal activity against Fusarium oxysporum f. sp. cubense.</title>
        <authorList>
            <person name="Qi D."/>
        </authorList>
    </citation>
    <scope>NUCLEOTIDE SEQUENCE [LARGE SCALE GENOMIC DNA]</scope>
    <source>
        <strain evidence="4 5">SCA4-21</strain>
    </source>
</reference>
<gene>
    <name evidence="4" type="ORF">PS467_02170</name>
</gene>
<dbReference type="Gene3D" id="1.10.12.10">
    <property type="entry name" value="Lyase 2-enoyl-coa Hydratase, Chain A, domain 2"/>
    <property type="match status" value="1"/>
</dbReference>
<accession>A0ABY9UUS5</accession>
<protein>
    <submittedName>
        <fullName evidence="4">Enoyl-CoA hydratase-related protein</fullName>
    </submittedName>
</protein>
<evidence type="ECO:0000313" key="4">
    <source>
        <dbReference type="EMBL" id="WNE94210.1"/>
    </source>
</evidence>
<dbReference type="InterPro" id="IPR001753">
    <property type="entry name" value="Enoyl-CoA_hydra/iso"/>
</dbReference>
<dbReference type="PROSITE" id="PS00166">
    <property type="entry name" value="ENOYL_COA_HYDRATASE"/>
    <property type="match status" value="1"/>
</dbReference>
<comment type="similarity">
    <text evidence="1 3">Belongs to the enoyl-CoA hydratase/isomerase family.</text>
</comment>
<dbReference type="CDD" id="cd06558">
    <property type="entry name" value="crotonase-like"/>
    <property type="match status" value="1"/>
</dbReference>
<name>A0ABY9UUS5_9ACTN</name>
<dbReference type="RefSeq" id="WP_311033699.1">
    <property type="nucleotide sequence ID" value="NZ_CP117522.1"/>
</dbReference>
<dbReference type="Gene3D" id="3.90.226.10">
    <property type="entry name" value="2-enoyl-CoA Hydratase, Chain A, domain 1"/>
    <property type="match status" value="1"/>
</dbReference>
<sequence>MADHPPAEHLRLDIADHVATLTIDRPAKRNAMTLGMWSSFPPLLRKAADDERVKVLIVRGTPHFSAGADIGEFGTVRSGAAGGRHYNEVVDAAETALASFPKPTIAAVSGYCIGGGCELAIACDLRIAARDARLAITPAKVGLVYTHQSTKALAQLVGPAWAKQILFTGEQLDAAQALRIGLVNEVVDDLDARVGELARTIAGRAQLTVRAAKTILRRIQDGADTEDEAVRALYDAGYESADYAEGVAAFAAKRQPRFS</sequence>
<dbReference type="InterPro" id="IPR018376">
    <property type="entry name" value="Enoyl-CoA_hyd/isom_CS"/>
</dbReference>
<keyword evidence="5" id="KW-1185">Reference proteome</keyword>
<dbReference type="SUPFAM" id="SSF52096">
    <property type="entry name" value="ClpP/crotonase"/>
    <property type="match status" value="1"/>
</dbReference>
<dbReference type="PANTHER" id="PTHR11941:SF127">
    <property type="entry name" value="ENOYL-COA HYDRATASE ECHA18 (ENOYL HYDRASE) (UNSATURATED ACYL-COA HYDRATASE) (CROTONASE)-RELATED"/>
    <property type="match status" value="1"/>
</dbReference>
<keyword evidence="2" id="KW-0456">Lyase</keyword>